<evidence type="ECO:0000313" key="2">
    <source>
        <dbReference type="Proteomes" id="UP000010802"/>
    </source>
</evidence>
<dbReference type="EMBL" id="HF563609">
    <property type="protein sequence ID" value="CCP25663.1"/>
    <property type="molecule type" value="Genomic_DNA"/>
</dbReference>
<dbReference type="PATRIC" id="fig|1209989.3.peg.1045"/>
<dbReference type="AlphaFoldDB" id="L0S1D7"/>
<keyword evidence="2" id="KW-1185">Reference proteome</keyword>
<evidence type="ECO:0000313" key="1">
    <source>
        <dbReference type="EMBL" id="CCP25663.1"/>
    </source>
</evidence>
<gene>
    <name evidence="1" type="ordered locus">TEPIRE1_0943</name>
</gene>
<reference evidence="2" key="1">
    <citation type="journal article" date="2013" name="Genome Announc.">
        <title>First genome sequence of a syntrophic acetate-oxidizing bacterium, Tepidanaerobacter acetatoxydans strain Re1.</title>
        <authorList>
            <person name="Manzoor S."/>
            <person name="Bongcam-Rudloff E."/>
            <person name="Schnurer A."/>
            <person name="Muller B."/>
        </authorList>
    </citation>
    <scope>NUCLEOTIDE SEQUENCE [LARGE SCALE GENOMIC DNA]</scope>
    <source>
        <strain evidence="2">Re1</strain>
    </source>
</reference>
<dbReference type="KEGG" id="tae:TepiRe1_0943"/>
<protein>
    <submittedName>
        <fullName evidence="1">Uncharacterized protein</fullName>
    </submittedName>
</protein>
<sequence length="49" mass="5773">MIIHKDYEDHGKIIIYSSIGKGETVHITRIVGRNNIDKGGQKIRRFWFM</sequence>
<dbReference type="HOGENOM" id="CLU_3141645_0_0_9"/>
<proteinExistence type="predicted"/>
<name>L0S1D7_TEPAE</name>
<organism evidence="1 2">
    <name type="scientific">Tepidanaerobacter acetatoxydans (strain DSM 21804 / JCM 16047 / Re1)</name>
    <dbReference type="NCBI Taxonomy" id="1209989"/>
    <lineage>
        <taxon>Bacteria</taxon>
        <taxon>Bacillati</taxon>
        <taxon>Bacillota</taxon>
        <taxon>Clostridia</taxon>
        <taxon>Thermosediminibacterales</taxon>
        <taxon>Tepidanaerobacteraceae</taxon>
        <taxon>Tepidanaerobacter</taxon>
    </lineage>
</organism>
<accession>L0S1D7</accession>
<dbReference type="Proteomes" id="UP000010802">
    <property type="component" value="Chromosome"/>
</dbReference>